<dbReference type="InterPro" id="IPR001478">
    <property type="entry name" value="PDZ"/>
</dbReference>
<evidence type="ECO:0000313" key="18">
    <source>
        <dbReference type="EMBL" id="SEN24436.1"/>
    </source>
</evidence>
<evidence type="ECO:0000256" key="15">
    <source>
        <dbReference type="PIRSR" id="PIRSR611782-2"/>
    </source>
</evidence>
<evidence type="ECO:0000256" key="14">
    <source>
        <dbReference type="PIRSR" id="PIRSR611782-1"/>
    </source>
</evidence>
<dbReference type="EMBL" id="FOCW01000001">
    <property type="protein sequence ID" value="SEN24436.1"/>
    <property type="molecule type" value="Genomic_DNA"/>
</dbReference>
<comment type="catalytic activity">
    <reaction evidence="1">
        <text>Acts on substrates that are at least partially unfolded. The cleavage site P1 residue is normally between a pair of hydrophobic residues, such as Val-|-Val.</text>
        <dbReference type="EC" id="3.4.21.107"/>
    </reaction>
</comment>
<feature type="binding site" evidence="15">
    <location>
        <begin position="271"/>
        <end position="273"/>
    </location>
    <ligand>
        <name>substrate</name>
    </ligand>
</feature>
<keyword evidence="8" id="KW-0677">Repeat</keyword>
<evidence type="ECO:0000256" key="1">
    <source>
        <dbReference type="ARBA" id="ARBA00001772"/>
    </source>
</evidence>
<feature type="compositionally biased region" description="Low complexity" evidence="16">
    <location>
        <begin position="1"/>
        <end position="18"/>
    </location>
</feature>
<organism evidence="18 19">
    <name type="scientific">Brachymonas denitrificans DSM 15123</name>
    <dbReference type="NCBI Taxonomy" id="1121117"/>
    <lineage>
        <taxon>Bacteria</taxon>
        <taxon>Pseudomonadati</taxon>
        <taxon>Pseudomonadota</taxon>
        <taxon>Betaproteobacteria</taxon>
        <taxon>Burkholderiales</taxon>
        <taxon>Comamonadaceae</taxon>
        <taxon>Brachymonas</taxon>
    </lineage>
</organism>
<keyword evidence="12" id="KW-0346">Stress response</keyword>
<dbReference type="InterPro" id="IPR036034">
    <property type="entry name" value="PDZ_sf"/>
</dbReference>
<dbReference type="PROSITE" id="PS50106">
    <property type="entry name" value="PDZ"/>
    <property type="match status" value="2"/>
</dbReference>
<dbReference type="Pfam" id="PF17820">
    <property type="entry name" value="PDZ_6"/>
    <property type="match status" value="1"/>
</dbReference>
<dbReference type="PRINTS" id="PR00834">
    <property type="entry name" value="PROTEASES2C"/>
</dbReference>
<feature type="domain" description="PDZ" evidence="17">
    <location>
        <begin position="414"/>
        <end position="500"/>
    </location>
</feature>
<evidence type="ECO:0000256" key="4">
    <source>
        <dbReference type="ARBA" id="ARBA00013035"/>
    </source>
</evidence>
<dbReference type="InterPro" id="IPR041489">
    <property type="entry name" value="PDZ_6"/>
</dbReference>
<dbReference type="SMART" id="SM00228">
    <property type="entry name" value="PDZ"/>
    <property type="match status" value="2"/>
</dbReference>
<evidence type="ECO:0000256" key="8">
    <source>
        <dbReference type="ARBA" id="ARBA00022737"/>
    </source>
</evidence>
<dbReference type="PANTHER" id="PTHR22939">
    <property type="entry name" value="SERINE PROTEASE FAMILY S1C HTRA-RELATED"/>
    <property type="match status" value="1"/>
</dbReference>
<dbReference type="EC" id="3.4.21.107" evidence="4"/>
<dbReference type="GO" id="GO:0004252">
    <property type="term" value="F:serine-type endopeptidase activity"/>
    <property type="evidence" value="ECO:0007669"/>
    <property type="project" value="InterPro"/>
</dbReference>
<reference evidence="18 19" key="1">
    <citation type="submission" date="2016-10" db="EMBL/GenBank/DDBJ databases">
        <authorList>
            <person name="de Groot N.N."/>
        </authorList>
    </citation>
    <scope>NUCLEOTIDE SEQUENCE [LARGE SCALE GENOMIC DNA]</scope>
    <source>
        <strain evidence="18 19">DSM 15123</strain>
    </source>
</reference>
<keyword evidence="7" id="KW-0732">Signal</keyword>
<dbReference type="AlphaFoldDB" id="A0A1H8EYF5"/>
<feature type="active site" description="Charge relay system" evidence="14">
    <location>
        <position position="273"/>
    </location>
</feature>
<feature type="active site" description="Charge relay system" evidence="14">
    <location>
        <position position="172"/>
    </location>
</feature>
<accession>A0A1H8EYF5</accession>
<feature type="domain" description="PDZ" evidence="17">
    <location>
        <begin position="324"/>
        <end position="381"/>
    </location>
</feature>
<keyword evidence="9" id="KW-0574">Periplasm</keyword>
<gene>
    <name evidence="18" type="ORF">SAMN02745977_00859</name>
</gene>
<protein>
    <recommendedName>
        <fullName evidence="5">Probable periplasmic serine endoprotease DegP-like</fullName>
        <ecNumber evidence="4">3.4.21.107</ecNumber>
    </recommendedName>
    <alternativeName>
        <fullName evidence="13">Protease Do</fullName>
    </alternativeName>
</protein>
<feature type="region of interest" description="Disordered" evidence="16">
    <location>
        <begin position="1"/>
        <end position="22"/>
    </location>
</feature>
<evidence type="ECO:0000256" key="13">
    <source>
        <dbReference type="ARBA" id="ARBA00032850"/>
    </source>
</evidence>
<evidence type="ECO:0000256" key="16">
    <source>
        <dbReference type="SAM" id="MobiDB-lite"/>
    </source>
</evidence>
<dbReference type="InterPro" id="IPR001940">
    <property type="entry name" value="Peptidase_S1C"/>
</dbReference>
<evidence type="ECO:0000256" key="12">
    <source>
        <dbReference type="ARBA" id="ARBA00023016"/>
    </source>
</evidence>
<evidence type="ECO:0000256" key="7">
    <source>
        <dbReference type="ARBA" id="ARBA00022729"/>
    </source>
</evidence>
<feature type="active site" description="Charge relay system" evidence="14">
    <location>
        <position position="202"/>
    </location>
</feature>
<dbReference type="NCBIfam" id="TIGR02037">
    <property type="entry name" value="degP_htrA_DO"/>
    <property type="match status" value="1"/>
</dbReference>
<dbReference type="Pfam" id="PF13180">
    <property type="entry name" value="PDZ_2"/>
    <property type="match status" value="1"/>
</dbReference>
<evidence type="ECO:0000256" key="5">
    <source>
        <dbReference type="ARBA" id="ARBA00013958"/>
    </source>
</evidence>
<dbReference type="SUPFAM" id="SSF50494">
    <property type="entry name" value="Trypsin-like serine proteases"/>
    <property type="match status" value="1"/>
</dbReference>
<dbReference type="STRING" id="1121117.SAMN02745977_00859"/>
<dbReference type="GO" id="GO:0042597">
    <property type="term" value="C:periplasmic space"/>
    <property type="evidence" value="ECO:0007669"/>
    <property type="project" value="UniProtKB-SubCell"/>
</dbReference>
<dbReference type="CDD" id="cd10839">
    <property type="entry name" value="cpPDZ1_DegP-like"/>
    <property type="match status" value="1"/>
</dbReference>
<evidence type="ECO:0000256" key="11">
    <source>
        <dbReference type="ARBA" id="ARBA00022825"/>
    </source>
</evidence>
<keyword evidence="19" id="KW-1185">Reference proteome</keyword>
<dbReference type="Pfam" id="PF13365">
    <property type="entry name" value="Trypsin_2"/>
    <property type="match status" value="1"/>
</dbReference>
<dbReference type="Proteomes" id="UP000199531">
    <property type="component" value="Unassembled WGS sequence"/>
</dbReference>
<feature type="binding site" evidence="15">
    <location>
        <position position="172"/>
    </location>
    <ligand>
        <name>substrate</name>
    </ligand>
</feature>
<comment type="subcellular location">
    <subcellularLocation>
        <location evidence="2">Periplasm</location>
    </subcellularLocation>
</comment>
<evidence type="ECO:0000256" key="10">
    <source>
        <dbReference type="ARBA" id="ARBA00022801"/>
    </source>
</evidence>
<comment type="similarity">
    <text evidence="3">Belongs to the peptidase S1C family.</text>
</comment>
<keyword evidence="10" id="KW-0378">Hydrolase</keyword>
<dbReference type="Gene3D" id="2.30.42.10">
    <property type="match status" value="2"/>
</dbReference>
<evidence type="ECO:0000313" key="19">
    <source>
        <dbReference type="Proteomes" id="UP000199531"/>
    </source>
</evidence>
<dbReference type="PANTHER" id="PTHR22939:SF130">
    <property type="entry name" value="PERIPLASMIC SERINE ENDOPROTEASE DEGP-LIKE-RELATED"/>
    <property type="match status" value="1"/>
</dbReference>
<dbReference type="InterPro" id="IPR009003">
    <property type="entry name" value="Peptidase_S1_PA"/>
</dbReference>
<sequence>MLSRSRSSSASDSSAASRNHSGAWRMTAAATVAVMLAAGVAGCKPTTSEKPAAPAASASQPLATPPIAINQSSAPAAPLVAGLPDFTPLVDRVGPSVVNIRTMEKVRTSRLGGSGTPEEQMEELLRKFFGVPLPDGHPRRGSPAPDGGEERPTGVGSGFILSADGYIMTNAHVVDGADDLLVTLPDKREFRAKVVGKDVRTDVAVVKIEGKDLPAVRIGKVDTLKVGQWVMAIGSPFGLENTVTAGIVSAMQRDTGDYLPFIQTDVAINPGNSGGPLINMQGEVVGINSQIYSRSGGFMGISFSIPIDEAVRIADQLRATGTVTRGRIGVQIGTVGKDVAESMGLGKEEGALVRGVESGSPAEKAGVQPGDIITKFNGSTIARTSDLPRLVGETKPGTEATITVLRNGSSKDLAITIAKAEDDATPRSLLGQNGEKLPGAAAIKSLGLNVAEISAQQRQQLRGKGGVLVQEVEAGSPAERAGLAQGDIILAIGNQQVDNVAGFSAAVGKLPPNRASSLLFQRGEFAQFTMIRPAAR</sequence>
<evidence type="ECO:0000259" key="17">
    <source>
        <dbReference type="PROSITE" id="PS50106"/>
    </source>
</evidence>
<evidence type="ECO:0000256" key="6">
    <source>
        <dbReference type="ARBA" id="ARBA00022670"/>
    </source>
</evidence>
<keyword evidence="11" id="KW-0720">Serine protease</keyword>
<evidence type="ECO:0000256" key="3">
    <source>
        <dbReference type="ARBA" id="ARBA00010541"/>
    </source>
</evidence>
<name>A0A1H8EYF5_9BURK</name>
<dbReference type="SUPFAM" id="SSF50156">
    <property type="entry name" value="PDZ domain-like"/>
    <property type="match status" value="2"/>
</dbReference>
<dbReference type="InterPro" id="IPR011782">
    <property type="entry name" value="Pept_S1C_Do"/>
</dbReference>
<feature type="binding site" evidence="15">
    <location>
        <position position="202"/>
    </location>
    <ligand>
        <name>substrate</name>
    </ligand>
</feature>
<feature type="region of interest" description="Disordered" evidence="16">
    <location>
        <begin position="132"/>
        <end position="154"/>
    </location>
</feature>
<evidence type="ECO:0000256" key="2">
    <source>
        <dbReference type="ARBA" id="ARBA00004418"/>
    </source>
</evidence>
<dbReference type="Gene3D" id="2.40.10.120">
    <property type="match status" value="1"/>
</dbReference>
<proteinExistence type="inferred from homology"/>
<dbReference type="GO" id="GO:0006508">
    <property type="term" value="P:proteolysis"/>
    <property type="evidence" value="ECO:0007669"/>
    <property type="project" value="UniProtKB-KW"/>
</dbReference>
<evidence type="ECO:0000256" key="9">
    <source>
        <dbReference type="ARBA" id="ARBA00022764"/>
    </source>
</evidence>
<keyword evidence="6 18" id="KW-0645">Protease</keyword>